<dbReference type="GO" id="GO:0004673">
    <property type="term" value="F:protein histidine kinase activity"/>
    <property type="evidence" value="ECO:0007669"/>
    <property type="project" value="UniProtKB-EC"/>
</dbReference>
<dbReference type="EC" id="2.7.13.3" evidence="2"/>
<dbReference type="SUPFAM" id="SSF55785">
    <property type="entry name" value="PYP-like sensor domain (PAS domain)"/>
    <property type="match status" value="1"/>
</dbReference>
<dbReference type="InterPro" id="IPR013767">
    <property type="entry name" value="PAS_fold"/>
</dbReference>
<feature type="domain" description="PAC" evidence="18">
    <location>
        <begin position="396"/>
        <end position="448"/>
    </location>
</feature>
<dbReference type="SUPFAM" id="SSF55781">
    <property type="entry name" value="GAF domain-like"/>
    <property type="match status" value="1"/>
</dbReference>
<reference evidence="19 20" key="1">
    <citation type="submission" date="2018-12" db="EMBL/GenBank/DDBJ databases">
        <title>bacterium Hansschlegelia zhihuaiae S113.</title>
        <authorList>
            <person name="He J."/>
        </authorList>
    </citation>
    <scope>NUCLEOTIDE SEQUENCE [LARGE SCALE GENOMIC DNA]</scope>
    <source>
        <strain evidence="19 20">S 113</strain>
    </source>
</reference>
<evidence type="ECO:0000256" key="4">
    <source>
        <dbReference type="ARBA" id="ARBA00022543"/>
    </source>
</evidence>
<evidence type="ECO:0000259" key="17">
    <source>
        <dbReference type="PROSITE" id="PS50112"/>
    </source>
</evidence>
<evidence type="ECO:0000256" key="14">
    <source>
        <dbReference type="ARBA" id="ARBA00022991"/>
    </source>
</evidence>
<evidence type="ECO:0000256" key="3">
    <source>
        <dbReference type="ARBA" id="ARBA00021740"/>
    </source>
</evidence>
<keyword evidence="11" id="KW-0547">Nucleotide-binding</keyword>
<keyword evidence="6" id="KW-0716">Sensory transduction</keyword>
<evidence type="ECO:0000256" key="11">
    <source>
        <dbReference type="ARBA" id="ARBA00022741"/>
    </source>
</evidence>
<dbReference type="InterPro" id="IPR011102">
    <property type="entry name" value="Sig_transdc_His_kinase_HWE"/>
</dbReference>
<keyword evidence="14" id="KW-0157">Chromophore</keyword>
<evidence type="ECO:0000259" key="18">
    <source>
        <dbReference type="PROSITE" id="PS50113"/>
    </source>
</evidence>
<keyword evidence="4" id="KW-0600">Photoreceptor protein</keyword>
<dbReference type="InterPro" id="IPR001610">
    <property type="entry name" value="PAC"/>
</dbReference>
<evidence type="ECO:0000256" key="6">
    <source>
        <dbReference type="ARBA" id="ARBA00022606"/>
    </source>
</evidence>
<dbReference type="SMART" id="SM00091">
    <property type="entry name" value="PAS"/>
    <property type="match status" value="1"/>
</dbReference>
<evidence type="ECO:0000313" key="19">
    <source>
        <dbReference type="EMBL" id="RXF68463.1"/>
    </source>
</evidence>
<dbReference type="GO" id="GO:0006355">
    <property type="term" value="P:regulation of DNA-templated transcription"/>
    <property type="evidence" value="ECO:0007669"/>
    <property type="project" value="InterPro"/>
</dbReference>
<evidence type="ECO:0000256" key="8">
    <source>
        <dbReference type="ARBA" id="ARBA00022643"/>
    </source>
</evidence>
<comment type="catalytic activity">
    <reaction evidence="1">
        <text>ATP + protein L-histidine = ADP + protein N-phospho-L-histidine.</text>
        <dbReference type="EC" id="2.7.13.3"/>
    </reaction>
</comment>
<dbReference type="Proteomes" id="UP000289708">
    <property type="component" value="Unassembled WGS sequence"/>
</dbReference>
<keyword evidence="8" id="KW-0288">FMN</keyword>
<evidence type="ECO:0000256" key="16">
    <source>
        <dbReference type="ARBA" id="ARBA00023170"/>
    </source>
</evidence>
<gene>
    <name evidence="19" type="ORF">EK403_19945</name>
</gene>
<evidence type="ECO:0000256" key="13">
    <source>
        <dbReference type="ARBA" id="ARBA00022840"/>
    </source>
</evidence>
<evidence type="ECO:0000256" key="1">
    <source>
        <dbReference type="ARBA" id="ARBA00000085"/>
    </source>
</evidence>
<keyword evidence="16" id="KW-0675">Receptor</keyword>
<keyword evidence="12" id="KW-0418">Kinase</keyword>
<dbReference type="InterPro" id="IPR036890">
    <property type="entry name" value="HATPase_C_sf"/>
</dbReference>
<dbReference type="GO" id="GO:0009881">
    <property type="term" value="F:photoreceptor activity"/>
    <property type="evidence" value="ECO:0007669"/>
    <property type="project" value="UniProtKB-KW"/>
</dbReference>
<dbReference type="GO" id="GO:0005524">
    <property type="term" value="F:ATP binding"/>
    <property type="evidence" value="ECO:0007669"/>
    <property type="project" value="UniProtKB-KW"/>
</dbReference>
<dbReference type="InterPro" id="IPR000700">
    <property type="entry name" value="PAS-assoc_C"/>
</dbReference>
<proteinExistence type="predicted"/>
<dbReference type="SMART" id="SM00086">
    <property type="entry name" value="PAC"/>
    <property type="match status" value="1"/>
</dbReference>
<keyword evidence="20" id="KW-1185">Reference proteome</keyword>
<keyword evidence="15" id="KW-0843">Virulence</keyword>
<dbReference type="PANTHER" id="PTHR41523:SF7">
    <property type="entry name" value="HISTIDINE KINASE"/>
    <property type="match status" value="1"/>
</dbReference>
<dbReference type="Pfam" id="PF00989">
    <property type="entry name" value="PAS"/>
    <property type="match status" value="1"/>
</dbReference>
<dbReference type="Pfam" id="PF07536">
    <property type="entry name" value="HWE_HK"/>
    <property type="match status" value="1"/>
</dbReference>
<dbReference type="Gene3D" id="3.30.565.10">
    <property type="entry name" value="Histidine kinase-like ATPase, C-terminal domain"/>
    <property type="match status" value="1"/>
</dbReference>
<dbReference type="InterPro" id="IPR035965">
    <property type="entry name" value="PAS-like_dom_sf"/>
</dbReference>
<dbReference type="EMBL" id="RYFI01000026">
    <property type="protein sequence ID" value="RXF68463.1"/>
    <property type="molecule type" value="Genomic_DNA"/>
</dbReference>
<dbReference type="PANTHER" id="PTHR41523">
    <property type="entry name" value="TWO-COMPONENT SYSTEM SENSOR PROTEIN"/>
    <property type="match status" value="1"/>
</dbReference>
<comment type="caution">
    <text evidence="19">The sequence shown here is derived from an EMBL/GenBank/DDBJ whole genome shotgun (WGS) entry which is preliminary data.</text>
</comment>
<evidence type="ECO:0000256" key="12">
    <source>
        <dbReference type="ARBA" id="ARBA00022777"/>
    </source>
</evidence>
<keyword evidence="7" id="KW-0285">Flavoprotein</keyword>
<dbReference type="Gene3D" id="3.30.450.20">
    <property type="entry name" value="PAS domain"/>
    <property type="match status" value="2"/>
</dbReference>
<name>A0A4Q0M6I3_9HYPH</name>
<keyword evidence="13" id="KW-0067">ATP-binding</keyword>
<evidence type="ECO:0000256" key="15">
    <source>
        <dbReference type="ARBA" id="ARBA00023026"/>
    </source>
</evidence>
<evidence type="ECO:0000256" key="9">
    <source>
        <dbReference type="ARBA" id="ARBA00022679"/>
    </source>
</evidence>
<evidence type="ECO:0000256" key="2">
    <source>
        <dbReference type="ARBA" id="ARBA00012438"/>
    </source>
</evidence>
<dbReference type="InterPro" id="IPR029016">
    <property type="entry name" value="GAF-like_dom_sf"/>
</dbReference>
<dbReference type="AlphaFoldDB" id="A0A4Q0M6I3"/>
<keyword evidence="9" id="KW-0808">Transferase</keyword>
<evidence type="ECO:0000256" key="7">
    <source>
        <dbReference type="ARBA" id="ARBA00022630"/>
    </source>
</evidence>
<evidence type="ECO:0000313" key="20">
    <source>
        <dbReference type="Proteomes" id="UP000289708"/>
    </source>
</evidence>
<dbReference type="NCBIfam" id="TIGR00229">
    <property type="entry name" value="sensory_box"/>
    <property type="match status" value="1"/>
</dbReference>
<dbReference type="PROSITE" id="PS50112">
    <property type="entry name" value="PAS"/>
    <property type="match status" value="1"/>
</dbReference>
<protein>
    <recommendedName>
        <fullName evidence="3">Blue-light-activated histidine kinase</fullName>
        <ecNumber evidence="2">2.7.13.3</ecNumber>
    </recommendedName>
</protein>
<keyword evidence="5" id="KW-0597">Phosphoprotein</keyword>
<dbReference type="OrthoDB" id="341208at2"/>
<dbReference type="Gene3D" id="3.30.450.40">
    <property type="match status" value="1"/>
</dbReference>
<dbReference type="Pfam" id="PF01590">
    <property type="entry name" value="GAF"/>
    <property type="match status" value="1"/>
</dbReference>
<dbReference type="InterPro" id="IPR000014">
    <property type="entry name" value="PAS"/>
</dbReference>
<sequence length="645" mass="70923">MASRLRAFEWRGHPLGPPSSWPLELRAAIGICMHSSMPTAVYWGPDLRLIYNDAWAPVPAERHPQALGEPAEAVWNDIWDVVGPQFREVVATGRGFSTFNQRLDMRRCGAVEETYWNYSLTPIFGEDGRVRGILNQGHETTEQVFAVRSQAFLLDIGDRLRDIPSAEFRSEAVLSTMLGALARHLDLPRCGYATVDGASGACTVVGNWRDERMPDLGARTFALADFGDAILNDMLAGHVVTSDDVALDRRHSPPVAENFEAVGVRANLVAPVVRGGRAFAFLFLNDDRPRRWRPHEIALARDLADRIWLALARADAAAKLRESERRFSVFFEQASVGLSQVTLDGAFVRINDSMGRILGRSPAAIEGLTIADVTHPDDLSETRARVFAATQSGGPFTLEKRYVKPGGAVTWAVTNVTRVVDEAGAPSGYFSVTTDISERKEQERIRAWLLAELNHRVKNNLSTVQAIAHHAIGSTSSLEEFERVFNARLMALSRAHDLLMRETWTSAALEDLVSDTLAPFALDDDRRIMIGGPEVRLSPTAAVTMTLAFHELATNAAKFGALSRPEGRVSVEWSIDRSRNGGAIDLEWREADGPIVAPPQRRGFGSRLIERGAARELGGRVSLQFDPAGVACAFHLPLSQKITVP</sequence>
<evidence type="ECO:0000256" key="10">
    <source>
        <dbReference type="ARBA" id="ARBA00022737"/>
    </source>
</evidence>
<dbReference type="RefSeq" id="WP_128779216.1">
    <property type="nucleotide sequence ID" value="NZ_RYFI01000026.1"/>
</dbReference>
<dbReference type="PROSITE" id="PS50113">
    <property type="entry name" value="PAC"/>
    <property type="match status" value="1"/>
</dbReference>
<dbReference type="SMART" id="SM00911">
    <property type="entry name" value="HWE_HK"/>
    <property type="match status" value="1"/>
</dbReference>
<accession>A0A4Q0M6I3</accession>
<organism evidence="19 20">
    <name type="scientific">Hansschlegelia zhihuaiae</name>
    <dbReference type="NCBI Taxonomy" id="405005"/>
    <lineage>
        <taxon>Bacteria</taxon>
        <taxon>Pseudomonadati</taxon>
        <taxon>Pseudomonadota</taxon>
        <taxon>Alphaproteobacteria</taxon>
        <taxon>Hyphomicrobiales</taxon>
        <taxon>Methylopilaceae</taxon>
        <taxon>Hansschlegelia</taxon>
    </lineage>
</organism>
<dbReference type="InterPro" id="IPR003018">
    <property type="entry name" value="GAF"/>
</dbReference>
<dbReference type="CDD" id="cd00130">
    <property type="entry name" value="PAS"/>
    <property type="match status" value="1"/>
</dbReference>
<feature type="domain" description="PAS" evidence="17">
    <location>
        <begin position="323"/>
        <end position="393"/>
    </location>
</feature>
<evidence type="ECO:0000256" key="5">
    <source>
        <dbReference type="ARBA" id="ARBA00022553"/>
    </source>
</evidence>
<dbReference type="SMART" id="SM00065">
    <property type="entry name" value="GAF"/>
    <property type="match status" value="1"/>
</dbReference>
<keyword evidence="10" id="KW-0677">Repeat</keyword>